<accession>A0A1I5N7V5</accession>
<organism evidence="3 4">
    <name type="scientific">Halolactibacillus halophilus</name>
    <dbReference type="NCBI Taxonomy" id="306540"/>
    <lineage>
        <taxon>Bacteria</taxon>
        <taxon>Bacillati</taxon>
        <taxon>Bacillota</taxon>
        <taxon>Bacilli</taxon>
        <taxon>Bacillales</taxon>
        <taxon>Bacillaceae</taxon>
        <taxon>Halolactibacillus</taxon>
    </lineage>
</organism>
<dbReference type="InterPro" id="IPR049251">
    <property type="entry name" value="DUF6884"/>
</dbReference>
<evidence type="ECO:0000313" key="5">
    <source>
        <dbReference type="Proteomes" id="UP000321547"/>
    </source>
</evidence>
<keyword evidence="5" id="KW-1185">Reference proteome</keyword>
<dbReference type="Proteomes" id="UP000242243">
    <property type="component" value="Unassembled WGS sequence"/>
</dbReference>
<dbReference type="OrthoDB" id="2364857at2"/>
<dbReference type="EMBL" id="FOXC01000008">
    <property type="protein sequence ID" value="SFP17928.1"/>
    <property type="molecule type" value="Genomic_DNA"/>
</dbReference>
<name>A0A1I5N7V5_9BACI</name>
<dbReference type="EMBL" id="BJWI01000006">
    <property type="protein sequence ID" value="GEM01195.1"/>
    <property type="molecule type" value="Genomic_DNA"/>
</dbReference>
<evidence type="ECO:0000313" key="3">
    <source>
        <dbReference type="EMBL" id="SFP17928.1"/>
    </source>
</evidence>
<dbReference type="AlphaFoldDB" id="A0A1I5N7V5"/>
<dbReference type="RefSeq" id="WP_089830832.1">
    <property type="nucleotide sequence ID" value="NZ_BJWI01000006.1"/>
</dbReference>
<dbReference type="Proteomes" id="UP000321547">
    <property type="component" value="Unassembled WGS sequence"/>
</dbReference>
<proteinExistence type="predicted"/>
<evidence type="ECO:0000259" key="1">
    <source>
        <dbReference type="Pfam" id="PF21818"/>
    </source>
</evidence>
<gene>
    <name evidence="2" type="primary">yfjM</name>
    <name evidence="2" type="ORF">HHA03_07270</name>
    <name evidence="3" type="ORF">SAMN05421839_10823</name>
</gene>
<reference evidence="2 5" key="2">
    <citation type="submission" date="2019-07" db="EMBL/GenBank/DDBJ databases">
        <title>Whole genome shotgun sequence of Halolactibacillus halophilus NBRC 100868.</title>
        <authorList>
            <person name="Hosoyama A."/>
            <person name="Uohara A."/>
            <person name="Ohji S."/>
            <person name="Ichikawa N."/>
        </authorList>
    </citation>
    <scope>NUCLEOTIDE SEQUENCE [LARGE SCALE GENOMIC DNA]</scope>
    <source>
        <strain evidence="2 5">NBRC 100868</strain>
    </source>
</reference>
<protein>
    <recommendedName>
        <fullName evidence="1">DUF6884 domain-containing protein</fullName>
    </recommendedName>
</protein>
<evidence type="ECO:0000313" key="2">
    <source>
        <dbReference type="EMBL" id="GEM01195.1"/>
    </source>
</evidence>
<reference evidence="3 4" key="1">
    <citation type="submission" date="2016-10" db="EMBL/GenBank/DDBJ databases">
        <authorList>
            <person name="de Groot N.N."/>
        </authorList>
    </citation>
    <scope>NUCLEOTIDE SEQUENCE [LARGE SCALE GENOMIC DNA]</scope>
    <source>
        <strain evidence="3 4">DSM 17073</strain>
    </source>
</reference>
<evidence type="ECO:0000313" key="4">
    <source>
        <dbReference type="Proteomes" id="UP000242243"/>
    </source>
</evidence>
<sequence length="151" mass="17326">MRVLAVLPCGKRKIWNQTPDVGPMKVKDVYIGTLHRLTRQYAEIFADEWVILSGKHGFCSKDEMINEDYDITFGMKEADVISLHQLKQQLYHQGLDQYDRAIILTGKKHQRVIEAIGGITSDDRFPLLGTKGIGEMQQRLKWAIENKTPLD</sequence>
<feature type="domain" description="DUF6884" evidence="1">
    <location>
        <begin position="22"/>
        <end position="138"/>
    </location>
</feature>
<dbReference type="Pfam" id="PF21818">
    <property type="entry name" value="DUF6884"/>
    <property type="match status" value="1"/>
</dbReference>